<reference evidence="2 3" key="1">
    <citation type="submission" date="2023-04" db="EMBL/GenBank/DDBJ databases">
        <title>Genome of Basidiobolus ranarum AG-B5.</title>
        <authorList>
            <person name="Stajich J.E."/>
            <person name="Carter-House D."/>
            <person name="Gryganskyi A."/>
        </authorList>
    </citation>
    <scope>NUCLEOTIDE SEQUENCE [LARGE SCALE GENOMIC DNA]</scope>
    <source>
        <strain evidence="2 3">AG-B5</strain>
    </source>
</reference>
<proteinExistence type="predicted"/>
<evidence type="ECO:0000256" key="1">
    <source>
        <dbReference type="SAM" id="SignalP"/>
    </source>
</evidence>
<feature type="signal peptide" evidence="1">
    <location>
        <begin position="1"/>
        <end position="18"/>
    </location>
</feature>
<evidence type="ECO:0000313" key="3">
    <source>
        <dbReference type="Proteomes" id="UP001479436"/>
    </source>
</evidence>
<keyword evidence="1" id="KW-0732">Signal</keyword>
<feature type="chain" id="PRO_5046381504" evidence="1">
    <location>
        <begin position="19"/>
        <end position="258"/>
    </location>
</feature>
<accession>A0ABR2WPT5</accession>
<dbReference type="Proteomes" id="UP001479436">
    <property type="component" value="Unassembled WGS sequence"/>
</dbReference>
<organism evidence="2 3">
    <name type="scientific">Basidiobolus ranarum</name>
    <dbReference type="NCBI Taxonomy" id="34480"/>
    <lineage>
        <taxon>Eukaryota</taxon>
        <taxon>Fungi</taxon>
        <taxon>Fungi incertae sedis</taxon>
        <taxon>Zoopagomycota</taxon>
        <taxon>Entomophthoromycotina</taxon>
        <taxon>Basidiobolomycetes</taxon>
        <taxon>Basidiobolales</taxon>
        <taxon>Basidiobolaceae</taxon>
        <taxon>Basidiobolus</taxon>
    </lineage>
</organism>
<dbReference type="EMBL" id="JASJQH010000631">
    <property type="protein sequence ID" value="KAK9763472.1"/>
    <property type="molecule type" value="Genomic_DNA"/>
</dbReference>
<evidence type="ECO:0000313" key="2">
    <source>
        <dbReference type="EMBL" id="KAK9763472.1"/>
    </source>
</evidence>
<comment type="caution">
    <text evidence="2">The sequence shown here is derived from an EMBL/GenBank/DDBJ whole genome shotgun (WGS) entry which is preliminary data.</text>
</comment>
<gene>
    <name evidence="2" type="ORF">K7432_009809</name>
</gene>
<sequence length="258" mass="28329">MLYLNALLALVALQVVQGGSYGGDKFDYQPSTDVEWENQSGEGAQAYEQESYVPKPKCYAPPSQAPFNNKAITYNPNTDPANFDSNPAGRKHGITADSVIKAGLKPGKILQANGFKYSFANWGKGKKDNWIESGQKVIVKSEPGANRLGFLLASDMGSFGAEYKIVYTDCSTQNARVGASDWKWKIELAPGNTVAQRGLVSSFNKVEVRLFSAEVPIEANKEIAYVEFPNKVYPIHPYMRGYTGHVHVFALATKKIGY</sequence>
<protein>
    <submittedName>
        <fullName evidence="2">Uncharacterized protein</fullName>
    </submittedName>
</protein>
<name>A0ABR2WPT5_9FUNG</name>
<keyword evidence="3" id="KW-1185">Reference proteome</keyword>